<protein>
    <submittedName>
        <fullName evidence="2">Uncharacterized protein</fullName>
    </submittedName>
</protein>
<dbReference type="AlphaFoldDB" id="A0A6A5WZL8"/>
<dbReference type="EMBL" id="ML977567">
    <property type="protein sequence ID" value="KAF2004515.1"/>
    <property type="molecule type" value="Genomic_DNA"/>
</dbReference>
<feature type="compositionally biased region" description="Basic and acidic residues" evidence="1">
    <location>
        <begin position="105"/>
        <end position="115"/>
    </location>
</feature>
<sequence>MRWREGPGILFPTPLGGGPRHVQGGVLIIIDRIQSFNRRKGVMGCEQSNLMLNGGDDSRSYTGFDPARPLGEPVHSGPLREGCVGAPLPRRGEGESKCNSRRRQQRNERDGEKQDTPLGQRCVIMKRCWDLGWPTRRGLRHTVPGTQGTSVLVVSWPASGSAHCG</sequence>
<proteinExistence type="predicted"/>
<keyword evidence="3" id="KW-1185">Reference proteome</keyword>
<evidence type="ECO:0000313" key="3">
    <source>
        <dbReference type="Proteomes" id="UP000799779"/>
    </source>
</evidence>
<accession>A0A6A5WZL8</accession>
<evidence type="ECO:0000256" key="1">
    <source>
        <dbReference type="SAM" id="MobiDB-lite"/>
    </source>
</evidence>
<gene>
    <name evidence="2" type="ORF">P154DRAFT_45455</name>
</gene>
<feature type="region of interest" description="Disordered" evidence="1">
    <location>
        <begin position="54"/>
        <end position="117"/>
    </location>
</feature>
<reference evidence="2" key="1">
    <citation type="journal article" date="2020" name="Stud. Mycol.">
        <title>101 Dothideomycetes genomes: a test case for predicting lifestyles and emergence of pathogens.</title>
        <authorList>
            <person name="Haridas S."/>
            <person name="Albert R."/>
            <person name="Binder M."/>
            <person name="Bloem J."/>
            <person name="Labutti K."/>
            <person name="Salamov A."/>
            <person name="Andreopoulos B."/>
            <person name="Baker S."/>
            <person name="Barry K."/>
            <person name="Bills G."/>
            <person name="Bluhm B."/>
            <person name="Cannon C."/>
            <person name="Castanera R."/>
            <person name="Culley D."/>
            <person name="Daum C."/>
            <person name="Ezra D."/>
            <person name="Gonzalez J."/>
            <person name="Henrissat B."/>
            <person name="Kuo A."/>
            <person name="Liang C."/>
            <person name="Lipzen A."/>
            <person name="Lutzoni F."/>
            <person name="Magnuson J."/>
            <person name="Mondo S."/>
            <person name="Nolan M."/>
            <person name="Ohm R."/>
            <person name="Pangilinan J."/>
            <person name="Park H.-J."/>
            <person name="Ramirez L."/>
            <person name="Alfaro M."/>
            <person name="Sun H."/>
            <person name="Tritt A."/>
            <person name="Yoshinaga Y."/>
            <person name="Zwiers L.-H."/>
            <person name="Turgeon B."/>
            <person name="Goodwin S."/>
            <person name="Spatafora J."/>
            <person name="Crous P."/>
            <person name="Grigoriev I."/>
        </authorList>
    </citation>
    <scope>NUCLEOTIDE SEQUENCE</scope>
    <source>
        <strain evidence="2">CBS 123094</strain>
    </source>
</reference>
<dbReference type="Proteomes" id="UP000799779">
    <property type="component" value="Unassembled WGS sequence"/>
</dbReference>
<evidence type="ECO:0000313" key="2">
    <source>
        <dbReference type="EMBL" id="KAF2004515.1"/>
    </source>
</evidence>
<organism evidence="2 3">
    <name type="scientific">Amniculicola lignicola CBS 123094</name>
    <dbReference type="NCBI Taxonomy" id="1392246"/>
    <lineage>
        <taxon>Eukaryota</taxon>
        <taxon>Fungi</taxon>
        <taxon>Dikarya</taxon>
        <taxon>Ascomycota</taxon>
        <taxon>Pezizomycotina</taxon>
        <taxon>Dothideomycetes</taxon>
        <taxon>Pleosporomycetidae</taxon>
        <taxon>Pleosporales</taxon>
        <taxon>Amniculicolaceae</taxon>
        <taxon>Amniculicola</taxon>
    </lineage>
</organism>
<name>A0A6A5WZL8_9PLEO</name>